<proteinExistence type="predicted"/>
<accession>A0ABP9VDM5</accession>
<evidence type="ECO:0000313" key="3">
    <source>
        <dbReference type="EMBL" id="GAA5502811.1"/>
    </source>
</evidence>
<dbReference type="PANTHER" id="PTHR35333">
    <property type="entry name" value="BETA-LACTAMASE"/>
    <property type="match status" value="1"/>
</dbReference>
<dbReference type="PANTHER" id="PTHR35333:SF4">
    <property type="entry name" value="SLR0121 PROTEIN"/>
    <property type="match status" value="1"/>
</dbReference>
<evidence type="ECO:0000313" key="4">
    <source>
        <dbReference type="Proteomes" id="UP001458946"/>
    </source>
</evidence>
<dbReference type="Pfam" id="PF13354">
    <property type="entry name" value="Beta-lactamase2"/>
    <property type="match status" value="1"/>
</dbReference>
<dbReference type="InterPro" id="IPR012338">
    <property type="entry name" value="Beta-lactam/transpept-like"/>
</dbReference>
<sequence length="282" mass="31273">MNPLPVLWNFEAELRSRGYEGRVGLLISDQKGQTLYALNAAEVFPAASTIKVPLLVHALQLAQAAELDLDERVVMRASDRVTGAGVLHELSGGLALTWRDLLTLMIVVSDNTATNLVIGRLGVERVNEWLLAQGLGDTRLVGKLQLPPEQRNEAQRRGERNQTSARDQGRLLLRLRQGAVLDPKHTALALDILRRQQLRDILGRHMPRREDGELLYDVASKSGELLGVHHDVGLLSTPRPLVVALLSAQGHDPRESPENRDLRLLAEALWPLLAHFGEVYAR</sequence>
<dbReference type="InterPro" id="IPR000871">
    <property type="entry name" value="Beta-lactam_class-A"/>
</dbReference>
<dbReference type="SUPFAM" id="SSF56601">
    <property type="entry name" value="beta-lactamase/transpeptidase-like"/>
    <property type="match status" value="1"/>
</dbReference>
<dbReference type="EMBL" id="BAABRN010000030">
    <property type="protein sequence ID" value="GAA5502811.1"/>
    <property type="molecule type" value="Genomic_DNA"/>
</dbReference>
<dbReference type="Gene3D" id="3.40.710.10">
    <property type="entry name" value="DD-peptidase/beta-lactamase superfamily"/>
    <property type="match status" value="1"/>
</dbReference>
<feature type="region of interest" description="Disordered" evidence="1">
    <location>
        <begin position="143"/>
        <end position="164"/>
    </location>
</feature>
<name>A0ABP9VDM5_9DEIO</name>
<dbReference type="InterPro" id="IPR045155">
    <property type="entry name" value="Beta-lactam_cat"/>
</dbReference>
<gene>
    <name evidence="3" type="ORF">Dxin01_02558</name>
</gene>
<dbReference type="Proteomes" id="UP001458946">
    <property type="component" value="Unassembled WGS sequence"/>
</dbReference>
<feature type="domain" description="Beta-lactamase class A catalytic" evidence="2">
    <location>
        <begin position="26"/>
        <end position="246"/>
    </location>
</feature>
<evidence type="ECO:0000259" key="2">
    <source>
        <dbReference type="Pfam" id="PF13354"/>
    </source>
</evidence>
<protein>
    <recommendedName>
        <fullName evidence="2">Beta-lactamase class A catalytic domain-containing protein</fullName>
    </recommendedName>
</protein>
<evidence type="ECO:0000256" key="1">
    <source>
        <dbReference type="SAM" id="MobiDB-lite"/>
    </source>
</evidence>
<reference evidence="3 4" key="1">
    <citation type="submission" date="2024-02" db="EMBL/GenBank/DDBJ databases">
        <title>Deinococcus xinjiangensis NBRC 107630.</title>
        <authorList>
            <person name="Ichikawa N."/>
            <person name="Katano-Makiyama Y."/>
            <person name="Hidaka K."/>
        </authorList>
    </citation>
    <scope>NUCLEOTIDE SEQUENCE [LARGE SCALE GENOMIC DNA]</scope>
    <source>
        <strain evidence="3 4">NBRC 107630</strain>
    </source>
</reference>
<organism evidence="3 4">
    <name type="scientific">Deinococcus xinjiangensis</name>
    <dbReference type="NCBI Taxonomy" id="457454"/>
    <lineage>
        <taxon>Bacteria</taxon>
        <taxon>Thermotogati</taxon>
        <taxon>Deinococcota</taxon>
        <taxon>Deinococci</taxon>
        <taxon>Deinococcales</taxon>
        <taxon>Deinococcaceae</taxon>
        <taxon>Deinococcus</taxon>
    </lineage>
</organism>
<keyword evidence="4" id="KW-1185">Reference proteome</keyword>
<feature type="compositionally biased region" description="Basic and acidic residues" evidence="1">
    <location>
        <begin position="150"/>
        <end position="160"/>
    </location>
</feature>
<comment type="caution">
    <text evidence="3">The sequence shown here is derived from an EMBL/GenBank/DDBJ whole genome shotgun (WGS) entry which is preliminary data.</text>
</comment>
<dbReference type="RefSeq" id="WP_353542779.1">
    <property type="nucleotide sequence ID" value="NZ_BAABRN010000030.1"/>
</dbReference>